<dbReference type="InterPro" id="IPR046457">
    <property type="entry name" value="PMI_typeI_cat"/>
</dbReference>
<evidence type="ECO:0000256" key="9">
    <source>
        <dbReference type="PIRSR" id="PIRSR001480-2"/>
    </source>
</evidence>
<comment type="cofactor">
    <cofactor evidence="9">
        <name>Zn(2+)</name>
        <dbReference type="ChEBI" id="CHEBI:29105"/>
    </cofactor>
    <text evidence="9">Binds 1 zinc ion per subunit.</text>
</comment>
<evidence type="ECO:0000256" key="6">
    <source>
        <dbReference type="ARBA" id="ARBA00022833"/>
    </source>
</evidence>
<evidence type="ECO:0000256" key="1">
    <source>
        <dbReference type="ARBA" id="ARBA00000757"/>
    </source>
</evidence>
<feature type="active site" evidence="8">
    <location>
        <position position="225"/>
    </location>
</feature>
<sequence>MELKCAIQTYNWGKHGMDSIVATLMKSANADFVVDEQKTYAELWMGIHENGASYLKDTDVSLQKYIQENTKVLGSDTIQMFGPNLPFLFKVLSINKALSIQVHPNKEKAKELYELYPNIYKDPNHKPELAIALTPFEALCGFRPINEINDYLNNIPELLSVIGETNVRRLLQATDSMIGDALQQCFYSLMTCDSNEVTRQLKSLIDRLHNTDCIECMACSDNVIRAGLTPKPKDVPTLIQIMSFECESASAKKIQPFREDVFTEVFRPPVSDFAVAKITLPPGRPSHNLKLRSSASILLIVSGKAEISSKIFSRGSVLFIPANEAVEIKVLCGCHPMLMFQAFPNL</sequence>
<dbReference type="Pfam" id="PF20511">
    <property type="entry name" value="PMI_typeI_cat"/>
    <property type="match status" value="1"/>
</dbReference>
<dbReference type="OrthoDB" id="6605218at2759"/>
<dbReference type="GO" id="GO:0008270">
    <property type="term" value="F:zinc ion binding"/>
    <property type="evidence" value="ECO:0007669"/>
    <property type="project" value="InterPro"/>
</dbReference>
<feature type="binding site" evidence="9">
    <location>
        <position position="103"/>
    </location>
    <ligand>
        <name>Zn(2+)</name>
        <dbReference type="ChEBI" id="CHEBI:29105"/>
    </ligand>
</feature>
<evidence type="ECO:0000256" key="2">
    <source>
        <dbReference type="ARBA" id="ARBA00004666"/>
    </source>
</evidence>
<comment type="similarity">
    <text evidence="3">Belongs to the mannose-6-phosphate isomerase type 1 family.</text>
</comment>
<proteinExistence type="inferred from homology"/>
<dbReference type="Gene3D" id="2.60.120.10">
    <property type="entry name" value="Jelly Rolls"/>
    <property type="match status" value="2"/>
</dbReference>
<dbReference type="InterPro" id="IPR016305">
    <property type="entry name" value="Mannose-6-P_Isomerase"/>
</dbReference>
<dbReference type="InterPro" id="IPR014710">
    <property type="entry name" value="RmlC-like_jellyroll"/>
</dbReference>
<evidence type="ECO:0000256" key="7">
    <source>
        <dbReference type="ARBA" id="ARBA00023235"/>
    </source>
</evidence>
<dbReference type="AlphaFoldDB" id="A0A0J7KCV3"/>
<dbReference type="PANTHER" id="PTHR10309">
    <property type="entry name" value="MANNOSE-6-PHOSPHATE ISOMERASE"/>
    <property type="match status" value="1"/>
</dbReference>
<evidence type="ECO:0000256" key="4">
    <source>
        <dbReference type="ARBA" id="ARBA00011956"/>
    </source>
</evidence>
<evidence type="ECO:0000313" key="11">
    <source>
        <dbReference type="EMBL" id="KMQ88157.1"/>
    </source>
</evidence>
<dbReference type="STRING" id="67767.A0A0J7KCV3"/>
<comment type="pathway">
    <text evidence="2">Nucleotide-sugar biosynthesis; GDP-alpha-D-mannose biosynthesis; alpha-D-mannose 1-phosphate from D-fructose 6-phosphate: step 1/2.</text>
</comment>
<name>A0A0J7KCV3_LASNI</name>
<feature type="binding site" evidence="9">
    <location>
        <position position="101"/>
    </location>
    <ligand>
        <name>Zn(2+)</name>
        <dbReference type="ChEBI" id="CHEBI:29105"/>
    </ligand>
</feature>
<dbReference type="Proteomes" id="UP000036403">
    <property type="component" value="Unassembled WGS sequence"/>
</dbReference>
<dbReference type="EC" id="5.3.1.8" evidence="4"/>
<organism evidence="11 12">
    <name type="scientific">Lasius niger</name>
    <name type="common">Black garden ant</name>
    <dbReference type="NCBI Taxonomy" id="67767"/>
    <lineage>
        <taxon>Eukaryota</taxon>
        <taxon>Metazoa</taxon>
        <taxon>Ecdysozoa</taxon>
        <taxon>Arthropoda</taxon>
        <taxon>Hexapoda</taxon>
        <taxon>Insecta</taxon>
        <taxon>Pterygota</taxon>
        <taxon>Neoptera</taxon>
        <taxon>Endopterygota</taxon>
        <taxon>Hymenoptera</taxon>
        <taxon>Apocrita</taxon>
        <taxon>Aculeata</taxon>
        <taxon>Formicoidea</taxon>
        <taxon>Formicidae</taxon>
        <taxon>Formicinae</taxon>
        <taxon>Lasius</taxon>
        <taxon>Lasius</taxon>
    </lineage>
</organism>
<protein>
    <recommendedName>
        <fullName evidence="4">mannose-6-phosphate isomerase</fullName>
        <ecNumber evidence="4">5.3.1.8</ecNumber>
    </recommendedName>
</protein>
<dbReference type="PANTHER" id="PTHR10309:SF0">
    <property type="entry name" value="MANNOSE-6-PHOSPHATE ISOMERASE"/>
    <property type="match status" value="1"/>
</dbReference>
<dbReference type="UniPathway" id="UPA00126">
    <property type="reaction ID" value="UER00423"/>
</dbReference>
<dbReference type="GO" id="GO:0009298">
    <property type="term" value="P:GDP-mannose biosynthetic process"/>
    <property type="evidence" value="ECO:0007669"/>
    <property type="project" value="UniProtKB-UniPathway"/>
</dbReference>
<dbReference type="SUPFAM" id="SSF51182">
    <property type="entry name" value="RmlC-like cupins"/>
    <property type="match status" value="1"/>
</dbReference>
<comment type="caution">
    <text evidence="11">The sequence shown here is derived from an EMBL/GenBank/DDBJ whole genome shotgun (WGS) entry which is preliminary data.</text>
</comment>
<evidence type="ECO:0000256" key="5">
    <source>
        <dbReference type="ARBA" id="ARBA00022723"/>
    </source>
</evidence>
<feature type="binding site" evidence="9">
    <location>
        <position position="128"/>
    </location>
    <ligand>
        <name>Zn(2+)</name>
        <dbReference type="ChEBI" id="CHEBI:29105"/>
    </ligand>
</feature>
<evidence type="ECO:0000256" key="3">
    <source>
        <dbReference type="ARBA" id="ARBA00010772"/>
    </source>
</evidence>
<dbReference type="CDD" id="cd07011">
    <property type="entry name" value="cupin_PMI_type_I_N"/>
    <property type="match status" value="1"/>
</dbReference>
<accession>A0A0J7KCV3</accession>
<gene>
    <name evidence="11" type="ORF">RF55_12405</name>
</gene>
<dbReference type="NCBIfam" id="TIGR00218">
    <property type="entry name" value="manA"/>
    <property type="match status" value="1"/>
</dbReference>
<evidence type="ECO:0000256" key="8">
    <source>
        <dbReference type="PIRSR" id="PIRSR001480-1"/>
    </source>
</evidence>
<dbReference type="PRINTS" id="PR00714">
    <property type="entry name" value="MAN6PISMRASE"/>
</dbReference>
<dbReference type="PIRSF" id="PIRSF001480">
    <property type="entry name" value="Mannose-6-phosphate_isomerase"/>
    <property type="match status" value="1"/>
</dbReference>
<reference evidence="11 12" key="1">
    <citation type="submission" date="2015-04" db="EMBL/GenBank/DDBJ databases">
        <title>Lasius niger genome sequencing.</title>
        <authorList>
            <person name="Konorov E.A."/>
            <person name="Nikitin M.A."/>
            <person name="Kirill M.V."/>
            <person name="Chang P."/>
        </authorList>
    </citation>
    <scope>NUCLEOTIDE SEQUENCE [LARGE SCALE GENOMIC DNA]</scope>
    <source>
        <tissue evidence="11">Whole</tissue>
    </source>
</reference>
<dbReference type="EMBL" id="LBMM01009412">
    <property type="protein sequence ID" value="KMQ88157.1"/>
    <property type="molecule type" value="Genomic_DNA"/>
</dbReference>
<dbReference type="PROSITE" id="PS00965">
    <property type="entry name" value="PMI_I_1"/>
    <property type="match status" value="1"/>
</dbReference>
<dbReference type="GO" id="GO:0005829">
    <property type="term" value="C:cytosol"/>
    <property type="evidence" value="ECO:0007669"/>
    <property type="project" value="TreeGrafter"/>
</dbReference>
<keyword evidence="5 9" id="KW-0479">Metal-binding</keyword>
<dbReference type="GO" id="GO:0005975">
    <property type="term" value="P:carbohydrate metabolic process"/>
    <property type="evidence" value="ECO:0007669"/>
    <property type="project" value="InterPro"/>
</dbReference>
<dbReference type="InterPro" id="IPR018050">
    <property type="entry name" value="Pmannose_isomerase-type1_CS"/>
</dbReference>
<dbReference type="GO" id="GO:0004476">
    <property type="term" value="F:mannose-6-phosphate isomerase activity"/>
    <property type="evidence" value="ECO:0007669"/>
    <property type="project" value="UniProtKB-EC"/>
</dbReference>
<dbReference type="InterPro" id="IPR001250">
    <property type="entry name" value="Man6P_Isoase-1"/>
</dbReference>
<dbReference type="InterPro" id="IPR011051">
    <property type="entry name" value="RmlC_Cupin_sf"/>
</dbReference>
<evidence type="ECO:0000313" key="12">
    <source>
        <dbReference type="Proteomes" id="UP000036403"/>
    </source>
</evidence>
<comment type="catalytic activity">
    <reaction evidence="1">
        <text>D-mannose 6-phosphate = D-fructose 6-phosphate</text>
        <dbReference type="Rhea" id="RHEA:12356"/>
        <dbReference type="ChEBI" id="CHEBI:58735"/>
        <dbReference type="ChEBI" id="CHEBI:61527"/>
        <dbReference type="EC" id="5.3.1.8"/>
    </reaction>
</comment>
<dbReference type="PaxDb" id="67767-A0A0J7KCV3"/>
<keyword evidence="7 11" id="KW-0413">Isomerase</keyword>
<dbReference type="FunFam" id="2.60.120.10:FF:000044">
    <property type="entry name" value="Mannose-6-phosphate isomerase"/>
    <property type="match status" value="1"/>
</dbReference>
<keyword evidence="12" id="KW-1185">Reference proteome</keyword>
<evidence type="ECO:0000259" key="10">
    <source>
        <dbReference type="Pfam" id="PF20511"/>
    </source>
</evidence>
<keyword evidence="6 9" id="KW-0862">Zinc</keyword>
<feature type="domain" description="Phosphomannose isomerase type I catalytic" evidence="10">
    <location>
        <begin position="2"/>
        <end position="144"/>
    </location>
</feature>